<accession>A0A089NZE4</accession>
<sequence>MKLVRRIGRAIESGIVGAVTGTVALVSRTIDGAIGLVGRLSDRLDGRLAALARESRARHEREGRRQIDPISLK</sequence>
<evidence type="ECO:0000313" key="1">
    <source>
        <dbReference type="EMBL" id="AIQ91198.1"/>
    </source>
</evidence>
<keyword evidence="2" id="KW-1185">Reference proteome</keyword>
<evidence type="ECO:0000313" key="2">
    <source>
        <dbReference type="Proteomes" id="UP000029492"/>
    </source>
</evidence>
<dbReference type="STRING" id="693986.MOC_3443"/>
<dbReference type="GeneID" id="96603224"/>
<proteinExistence type="predicted"/>
<dbReference type="RefSeq" id="WP_043758316.1">
    <property type="nucleotide sequence ID" value="NZ_CP003811.1"/>
</dbReference>
<protein>
    <submittedName>
        <fullName evidence="1">Protein of unassigned function</fullName>
    </submittedName>
</protein>
<dbReference type="HOGENOM" id="CLU_2700555_0_0_5"/>
<dbReference type="EMBL" id="CP003811">
    <property type="protein sequence ID" value="AIQ91198.1"/>
    <property type="molecule type" value="Genomic_DNA"/>
</dbReference>
<name>A0A089NZE4_9HYPH</name>
<reference evidence="1 2" key="1">
    <citation type="journal article" date="2014" name="PLoS ONE">
        <title>Genome Information of Methylobacterium oryzae, a Plant-Probiotic Methylotroph in the Phyllosphere.</title>
        <authorList>
            <person name="Kwak M.J."/>
            <person name="Jeong H."/>
            <person name="Madhaiyan M."/>
            <person name="Lee Y."/>
            <person name="Sa T.M."/>
            <person name="Oh T.K."/>
            <person name="Kim J.F."/>
        </authorList>
    </citation>
    <scope>NUCLEOTIDE SEQUENCE [LARGE SCALE GENOMIC DNA]</scope>
    <source>
        <strain evidence="1 2">CBMB20</strain>
    </source>
</reference>
<dbReference type="KEGG" id="mor:MOC_3443"/>
<dbReference type="eggNOG" id="ENOG50310R5">
    <property type="taxonomic scope" value="Bacteria"/>
</dbReference>
<gene>
    <name evidence="1" type="ORF">MOC_3443</name>
</gene>
<dbReference type="AlphaFoldDB" id="A0A089NZE4"/>
<dbReference type="Proteomes" id="UP000029492">
    <property type="component" value="Chromosome"/>
</dbReference>
<organism evidence="1 2">
    <name type="scientific">Methylobacterium oryzae CBMB20</name>
    <dbReference type="NCBI Taxonomy" id="693986"/>
    <lineage>
        <taxon>Bacteria</taxon>
        <taxon>Pseudomonadati</taxon>
        <taxon>Pseudomonadota</taxon>
        <taxon>Alphaproteobacteria</taxon>
        <taxon>Hyphomicrobiales</taxon>
        <taxon>Methylobacteriaceae</taxon>
        <taxon>Methylobacterium</taxon>
    </lineage>
</organism>